<keyword evidence="2" id="KW-1185">Reference proteome</keyword>
<proteinExistence type="predicted"/>
<protein>
    <submittedName>
        <fullName evidence="1">Uncharacterized protein</fullName>
    </submittedName>
</protein>
<dbReference type="Proteomes" id="UP000827814">
    <property type="component" value="Segment"/>
</dbReference>
<evidence type="ECO:0000313" key="1">
    <source>
        <dbReference type="EMBL" id="UBF23236.1"/>
    </source>
</evidence>
<evidence type="ECO:0000313" key="2">
    <source>
        <dbReference type="Proteomes" id="UP000827814"/>
    </source>
</evidence>
<sequence length="125" mass="14651">MGDDLQTYRTVLRHIVRPDDYSIRIESPSVMLYDWEALFLHECLQEYAAYDASSDEYRDIAYGYAEFIDMTVRQENAEVLYLYAHTRDAWTVLLDALRHSDNIAVSKHVNDRVSDAFISFEESDL</sequence>
<dbReference type="EMBL" id="MZ334525">
    <property type="protein sequence ID" value="UBF23236.1"/>
    <property type="molecule type" value="Genomic_DNA"/>
</dbReference>
<accession>A0AAE8XZC8</accession>
<reference evidence="1" key="1">
    <citation type="submission" date="2021-05" db="EMBL/GenBank/DDBJ databases">
        <title>Diversity, taxonomy and evolution of archaeal viruses of the class Caudoviricetes.</title>
        <authorList>
            <person name="Liu Y."/>
            <person name="Demina T.A."/>
            <person name="Roux S."/>
            <person name="Aiewsakun P."/>
            <person name="Kazlauskas D."/>
            <person name="Simmonds P."/>
            <person name="Prangishvili D."/>
            <person name="Oksanen H.M."/>
            <person name="Krupovic M."/>
        </authorList>
    </citation>
    <scope>NUCLEOTIDE SEQUENCE</scope>
    <source>
        <strain evidence="1">HATV-2/44</strain>
    </source>
</reference>
<name>A0AAE8XZC8_9CAUD</name>
<gene>
    <name evidence="1" type="ORF">HATV-2_gp85</name>
</gene>
<organism evidence="1 2">
    <name type="scientific">Haloarcula tailed virus 2</name>
    <dbReference type="NCBI Taxonomy" id="2877989"/>
    <lineage>
        <taxon>Viruses</taxon>
        <taxon>Duplodnaviria</taxon>
        <taxon>Heunggongvirae</taxon>
        <taxon>Uroviricota</taxon>
        <taxon>Caudoviricetes</taxon>
        <taxon>Thumleimavirales</taxon>
        <taxon>Soleiviridae</taxon>
        <taxon>Eilatmyovirus</taxon>
        <taxon>Eilatmyovirus salis</taxon>
        <taxon>Eilatmyovirus HATV2</taxon>
    </lineage>
</organism>